<dbReference type="EMBL" id="JADEXP010000340">
    <property type="protein sequence ID" value="MBE9069915.1"/>
    <property type="molecule type" value="Genomic_DNA"/>
</dbReference>
<feature type="domain" description="NAD-dependent epimerase/dehydratase" evidence="2">
    <location>
        <begin position="3"/>
        <end position="227"/>
    </location>
</feature>
<dbReference type="InterPro" id="IPR051783">
    <property type="entry name" value="NAD(P)-dependent_oxidoreduct"/>
</dbReference>
<keyword evidence="1" id="KW-0472">Membrane</keyword>
<evidence type="ECO:0000313" key="4">
    <source>
        <dbReference type="Proteomes" id="UP000615026"/>
    </source>
</evidence>
<gene>
    <name evidence="3" type="ORF">IQ260_25060</name>
</gene>
<proteinExistence type="predicted"/>
<dbReference type="PANTHER" id="PTHR48079">
    <property type="entry name" value="PROTEIN YEEZ"/>
    <property type="match status" value="1"/>
</dbReference>
<dbReference type="SUPFAM" id="SSF51735">
    <property type="entry name" value="NAD(P)-binding Rossmann-fold domains"/>
    <property type="match status" value="1"/>
</dbReference>
<dbReference type="AlphaFoldDB" id="A0A928ZYR4"/>
<dbReference type="RefSeq" id="WP_193995802.1">
    <property type="nucleotide sequence ID" value="NZ_JADEXP010000340.1"/>
</dbReference>
<dbReference type="InterPro" id="IPR001509">
    <property type="entry name" value="Epimerase_deHydtase"/>
</dbReference>
<protein>
    <submittedName>
        <fullName evidence="3">NAD-dependent epimerase/dehydratase family protein</fullName>
    </submittedName>
</protein>
<keyword evidence="4" id="KW-1185">Reference proteome</keyword>
<dbReference type="PANTHER" id="PTHR48079:SF6">
    <property type="entry name" value="NAD(P)-BINDING DOMAIN-CONTAINING PROTEIN-RELATED"/>
    <property type="match status" value="1"/>
</dbReference>
<dbReference type="Gene3D" id="3.40.50.720">
    <property type="entry name" value="NAD(P)-binding Rossmann-like Domain"/>
    <property type="match status" value="1"/>
</dbReference>
<dbReference type="Pfam" id="PF01370">
    <property type="entry name" value="Epimerase"/>
    <property type="match status" value="1"/>
</dbReference>
<keyword evidence="1" id="KW-0812">Transmembrane</keyword>
<accession>A0A928ZYR4</accession>
<evidence type="ECO:0000259" key="2">
    <source>
        <dbReference type="Pfam" id="PF01370"/>
    </source>
</evidence>
<name>A0A928ZYR4_LEPEC</name>
<evidence type="ECO:0000313" key="3">
    <source>
        <dbReference type="EMBL" id="MBE9069915.1"/>
    </source>
</evidence>
<feature type="transmembrane region" description="Helical" evidence="1">
    <location>
        <begin position="252"/>
        <end position="269"/>
    </location>
</feature>
<evidence type="ECO:0000256" key="1">
    <source>
        <dbReference type="SAM" id="Phobius"/>
    </source>
</evidence>
<sequence>MKVLVTGATGFLGGHLVAKLMQAGDQVRILARPTAKVESLQQQDVEIVYGDLSDQTSLKTAVDGVDVVYHLGAAMGGSWANYEDITVRGTQRMLEVSLAAGVQRFVHISSLAVYQVYGLKRNAIIDETRPCDPTPEKVGSYCRSKVEAEKIVLQYYGKGLPVTIIRPGLIYGPRGRVMFPHIGQFLKNKIFLLIGQGTNLLPFTYVENTVEAIRLAGVSETAVGQIYQVVDDSEITQREYLNKFMAATRSQFPTLPIPFFLFIVAAFLVDRLKTVGLLKSSTFSQYGVISKYKSLRFDSSKAKKELNWAPHIGIEEGLSKTFAWYNKAQANA</sequence>
<dbReference type="InterPro" id="IPR036291">
    <property type="entry name" value="NAD(P)-bd_dom_sf"/>
</dbReference>
<dbReference type="GO" id="GO:0004029">
    <property type="term" value="F:aldehyde dehydrogenase (NAD+) activity"/>
    <property type="evidence" value="ECO:0007669"/>
    <property type="project" value="TreeGrafter"/>
</dbReference>
<dbReference type="GO" id="GO:0005737">
    <property type="term" value="C:cytoplasm"/>
    <property type="evidence" value="ECO:0007669"/>
    <property type="project" value="TreeGrafter"/>
</dbReference>
<keyword evidence="1" id="KW-1133">Transmembrane helix</keyword>
<reference evidence="3" key="1">
    <citation type="submission" date="2020-10" db="EMBL/GenBank/DDBJ databases">
        <authorList>
            <person name="Castelo-Branco R."/>
            <person name="Eusebio N."/>
            <person name="Adriana R."/>
            <person name="Vieira A."/>
            <person name="Brugerolle De Fraissinette N."/>
            <person name="Rezende De Castro R."/>
            <person name="Schneider M.P."/>
            <person name="Vasconcelos V."/>
            <person name="Leao P.N."/>
        </authorList>
    </citation>
    <scope>NUCLEOTIDE SEQUENCE</scope>
    <source>
        <strain evidence="3">LEGE 11479</strain>
    </source>
</reference>
<comment type="caution">
    <text evidence="3">The sequence shown here is derived from an EMBL/GenBank/DDBJ whole genome shotgun (WGS) entry which is preliminary data.</text>
</comment>
<dbReference type="Proteomes" id="UP000615026">
    <property type="component" value="Unassembled WGS sequence"/>
</dbReference>
<organism evidence="3 4">
    <name type="scientific">Leptolyngbya cf. ectocarpi LEGE 11479</name>
    <dbReference type="NCBI Taxonomy" id="1828722"/>
    <lineage>
        <taxon>Bacteria</taxon>
        <taxon>Bacillati</taxon>
        <taxon>Cyanobacteriota</taxon>
        <taxon>Cyanophyceae</taxon>
        <taxon>Leptolyngbyales</taxon>
        <taxon>Leptolyngbyaceae</taxon>
        <taxon>Leptolyngbya group</taxon>
        <taxon>Leptolyngbya</taxon>
    </lineage>
</organism>